<gene>
    <name evidence="1" type="ORF">GOODEAATRI_002312</name>
</gene>
<name>A0ABV0NR78_9TELE</name>
<sequence length="96" mass="11175">MNLYAPHTREPYSTKTALDPAEGCYFIYEFNKLLCSTFHGVDRLPHVDLTCICSCSRYSSGTFHHCNNFKKYFPRYRSFCSRLCQPSSVMSRLNRG</sequence>
<organism evidence="1 2">
    <name type="scientific">Goodea atripinnis</name>
    <dbReference type="NCBI Taxonomy" id="208336"/>
    <lineage>
        <taxon>Eukaryota</taxon>
        <taxon>Metazoa</taxon>
        <taxon>Chordata</taxon>
        <taxon>Craniata</taxon>
        <taxon>Vertebrata</taxon>
        <taxon>Euteleostomi</taxon>
        <taxon>Actinopterygii</taxon>
        <taxon>Neopterygii</taxon>
        <taxon>Teleostei</taxon>
        <taxon>Neoteleostei</taxon>
        <taxon>Acanthomorphata</taxon>
        <taxon>Ovalentaria</taxon>
        <taxon>Atherinomorphae</taxon>
        <taxon>Cyprinodontiformes</taxon>
        <taxon>Goodeidae</taxon>
        <taxon>Goodea</taxon>
    </lineage>
</organism>
<protein>
    <submittedName>
        <fullName evidence="1">Uncharacterized protein</fullName>
    </submittedName>
</protein>
<proteinExistence type="predicted"/>
<comment type="caution">
    <text evidence="1">The sequence shown here is derived from an EMBL/GenBank/DDBJ whole genome shotgun (WGS) entry which is preliminary data.</text>
</comment>
<evidence type="ECO:0000313" key="1">
    <source>
        <dbReference type="EMBL" id="MEQ2173898.1"/>
    </source>
</evidence>
<keyword evidence="2" id="KW-1185">Reference proteome</keyword>
<dbReference type="EMBL" id="JAHRIO010050056">
    <property type="protein sequence ID" value="MEQ2173898.1"/>
    <property type="molecule type" value="Genomic_DNA"/>
</dbReference>
<evidence type="ECO:0000313" key="2">
    <source>
        <dbReference type="Proteomes" id="UP001476798"/>
    </source>
</evidence>
<accession>A0ABV0NR78</accession>
<dbReference type="Proteomes" id="UP001476798">
    <property type="component" value="Unassembled WGS sequence"/>
</dbReference>
<reference evidence="1 2" key="1">
    <citation type="submission" date="2021-06" db="EMBL/GenBank/DDBJ databases">
        <authorList>
            <person name="Palmer J.M."/>
        </authorList>
    </citation>
    <scope>NUCLEOTIDE SEQUENCE [LARGE SCALE GENOMIC DNA]</scope>
    <source>
        <strain evidence="1 2">GA_2019</strain>
        <tissue evidence="1">Muscle</tissue>
    </source>
</reference>